<dbReference type="PROSITE" id="PS51683">
    <property type="entry name" value="SAM_OMT_II"/>
    <property type="match status" value="1"/>
</dbReference>
<dbReference type="InterPro" id="IPR036388">
    <property type="entry name" value="WH-like_DNA-bd_sf"/>
</dbReference>
<evidence type="ECO:0000259" key="4">
    <source>
        <dbReference type="Pfam" id="PF00891"/>
    </source>
</evidence>
<proteinExistence type="predicted"/>
<dbReference type="SUPFAM" id="SSF46785">
    <property type="entry name" value="Winged helix' DNA-binding domain"/>
    <property type="match status" value="1"/>
</dbReference>
<evidence type="ECO:0000313" key="7">
    <source>
        <dbReference type="Proteomes" id="UP001396334"/>
    </source>
</evidence>
<evidence type="ECO:0000256" key="2">
    <source>
        <dbReference type="ARBA" id="ARBA00022679"/>
    </source>
</evidence>
<name>A0ABR2PU87_9ROSI</name>
<evidence type="ECO:0000256" key="1">
    <source>
        <dbReference type="ARBA" id="ARBA00022603"/>
    </source>
</evidence>
<reference evidence="6 7" key="1">
    <citation type="journal article" date="2024" name="G3 (Bethesda)">
        <title>Genome assembly of Hibiscus sabdariffa L. provides insights into metabolisms of medicinal natural products.</title>
        <authorList>
            <person name="Kim T."/>
        </authorList>
    </citation>
    <scope>NUCLEOTIDE SEQUENCE [LARGE SCALE GENOMIC DNA]</scope>
    <source>
        <strain evidence="6">TK-2024</strain>
        <tissue evidence="6">Old leaves</tissue>
    </source>
</reference>
<protein>
    <submittedName>
        <fullName evidence="6">Uncharacterized protein</fullName>
    </submittedName>
</protein>
<dbReference type="Pfam" id="PF00891">
    <property type="entry name" value="Methyltransf_2"/>
    <property type="match status" value="1"/>
</dbReference>
<keyword evidence="7" id="KW-1185">Reference proteome</keyword>
<comment type="caution">
    <text evidence="6">The sequence shown here is derived from an EMBL/GenBank/DDBJ whole genome shotgun (WGS) entry which is preliminary data.</text>
</comment>
<feature type="domain" description="O-methyltransferase dimerisation" evidence="5">
    <location>
        <begin position="17"/>
        <end position="109"/>
    </location>
</feature>
<dbReference type="InterPro" id="IPR016461">
    <property type="entry name" value="COMT-like"/>
</dbReference>
<dbReference type="PIRSF" id="PIRSF005739">
    <property type="entry name" value="O-mtase"/>
    <property type="match status" value="1"/>
</dbReference>
<dbReference type="InterPro" id="IPR001077">
    <property type="entry name" value="COMT_C"/>
</dbReference>
<feature type="domain" description="O-methyltransferase C-terminal" evidence="4">
    <location>
        <begin position="136"/>
        <end position="258"/>
    </location>
</feature>
<sequence>MDKVNANELLEAHAHVWNHIFSFMNSMSLKCAVDLDIPDIIHNHRKAMTLTELVAALPTLDTTKARNIYRLMRILVHLGFFALQKLSHGDGVQEDGYVLTNASRLLLKDNPLSLTPFLKLHLDPILTKPLDFLAIWFQNNDSTPFNTAYGKTFWDYAGHDPKLVNFFNEGIAGDARLVSSILIDKCKGSFEGLDTLVDVGGGTGTMGKTIADAFPHLKCTVLDLPHVVAGLQDTGNLKYVGGDMFDHVPLADAVLLKKLETQLFMDMLMMAVLTGRERREEEWAKLFCAAGFSHYKIIPILSLRSVIEVYP</sequence>
<dbReference type="InterPro" id="IPR012967">
    <property type="entry name" value="COMT_dimerisation"/>
</dbReference>
<dbReference type="Pfam" id="PF08100">
    <property type="entry name" value="Dimerisation"/>
    <property type="match status" value="1"/>
</dbReference>
<accession>A0ABR2PU87</accession>
<dbReference type="Gene3D" id="3.40.50.150">
    <property type="entry name" value="Vaccinia Virus protein VP39"/>
    <property type="match status" value="2"/>
</dbReference>
<evidence type="ECO:0000256" key="3">
    <source>
        <dbReference type="ARBA" id="ARBA00022691"/>
    </source>
</evidence>
<evidence type="ECO:0000259" key="5">
    <source>
        <dbReference type="Pfam" id="PF08100"/>
    </source>
</evidence>
<organism evidence="6 7">
    <name type="scientific">Hibiscus sabdariffa</name>
    <name type="common">roselle</name>
    <dbReference type="NCBI Taxonomy" id="183260"/>
    <lineage>
        <taxon>Eukaryota</taxon>
        <taxon>Viridiplantae</taxon>
        <taxon>Streptophyta</taxon>
        <taxon>Embryophyta</taxon>
        <taxon>Tracheophyta</taxon>
        <taxon>Spermatophyta</taxon>
        <taxon>Magnoliopsida</taxon>
        <taxon>eudicotyledons</taxon>
        <taxon>Gunneridae</taxon>
        <taxon>Pentapetalae</taxon>
        <taxon>rosids</taxon>
        <taxon>malvids</taxon>
        <taxon>Malvales</taxon>
        <taxon>Malvaceae</taxon>
        <taxon>Malvoideae</taxon>
        <taxon>Hibiscus</taxon>
    </lineage>
</organism>
<dbReference type="InterPro" id="IPR029063">
    <property type="entry name" value="SAM-dependent_MTases_sf"/>
</dbReference>
<dbReference type="EMBL" id="JBBPBN010000051">
    <property type="protein sequence ID" value="KAK8992019.1"/>
    <property type="molecule type" value="Genomic_DNA"/>
</dbReference>
<dbReference type="Gene3D" id="1.10.10.10">
    <property type="entry name" value="Winged helix-like DNA-binding domain superfamily/Winged helix DNA-binding domain"/>
    <property type="match status" value="1"/>
</dbReference>
<gene>
    <name evidence="6" type="ORF">V6N11_044911</name>
</gene>
<dbReference type="InterPro" id="IPR036390">
    <property type="entry name" value="WH_DNA-bd_sf"/>
</dbReference>
<evidence type="ECO:0000313" key="6">
    <source>
        <dbReference type="EMBL" id="KAK8992019.1"/>
    </source>
</evidence>
<keyword evidence="2" id="KW-0808">Transferase</keyword>
<dbReference type="PANTHER" id="PTHR11746">
    <property type="entry name" value="O-METHYLTRANSFERASE"/>
    <property type="match status" value="1"/>
</dbReference>
<keyword evidence="3" id="KW-0949">S-adenosyl-L-methionine</keyword>
<dbReference type="SUPFAM" id="SSF53335">
    <property type="entry name" value="S-adenosyl-L-methionine-dependent methyltransferases"/>
    <property type="match status" value="1"/>
</dbReference>
<dbReference type="Proteomes" id="UP001396334">
    <property type="component" value="Unassembled WGS sequence"/>
</dbReference>
<keyword evidence="1" id="KW-0489">Methyltransferase</keyword>